<name>G3Q534_GASAC</name>
<dbReference type="Ensembl" id="ENSGACT00000025039.1">
    <property type="protein sequence ID" value="ENSGACP00000024990.1"/>
    <property type="gene ID" value="ENSGACG00000018903.1"/>
</dbReference>
<reference evidence="2" key="2">
    <citation type="submission" date="2024-04" db="UniProtKB">
        <authorList>
            <consortium name="Ensembl"/>
        </authorList>
    </citation>
    <scope>IDENTIFICATION</scope>
</reference>
<feature type="compositionally biased region" description="Basic and acidic residues" evidence="1">
    <location>
        <begin position="20"/>
        <end position="30"/>
    </location>
</feature>
<dbReference type="AlphaFoldDB" id="G3Q534"/>
<organism evidence="2">
    <name type="scientific">Gasterosteus aculeatus</name>
    <name type="common">Three-spined stickleback</name>
    <dbReference type="NCBI Taxonomy" id="69293"/>
    <lineage>
        <taxon>Eukaryota</taxon>
        <taxon>Metazoa</taxon>
        <taxon>Chordata</taxon>
        <taxon>Craniata</taxon>
        <taxon>Vertebrata</taxon>
        <taxon>Euteleostomi</taxon>
        <taxon>Actinopterygii</taxon>
        <taxon>Neopterygii</taxon>
        <taxon>Teleostei</taxon>
        <taxon>Neoteleostei</taxon>
        <taxon>Acanthomorphata</taxon>
        <taxon>Eupercaria</taxon>
        <taxon>Perciformes</taxon>
        <taxon>Cottioidei</taxon>
        <taxon>Gasterosteales</taxon>
        <taxon>Gasterosteidae</taxon>
        <taxon>Gasterosteus</taxon>
    </lineage>
</organism>
<evidence type="ECO:0000256" key="1">
    <source>
        <dbReference type="SAM" id="MobiDB-lite"/>
    </source>
</evidence>
<sequence>MNKTCDDPQMKTCLLGRSSSNDHAEKDHYPEVIAVSANRLPSMRSAPSPTQPGPSYKEEEKGGGSGLARDPPRKNTSDAVVSIRHSNTV</sequence>
<feature type="region of interest" description="Disordered" evidence="1">
    <location>
        <begin position="1"/>
        <end position="89"/>
    </location>
</feature>
<dbReference type="InParanoid" id="G3Q534"/>
<accession>G3Q534</accession>
<reference evidence="2" key="1">
    <citation type="submission" date="2006-01" db="EMBL/GenBank/DDBJ databases">
        <authorList>
            <person name="Lindblad-Toh K."/>
            <person name="Mauceli E."/>
            <person name="Grabherr M."/>
            <person name="Chang J.L."/>
            <person name="Lander E.S."/>
        </authorList>
    </citation>
    <scope>NUCLEOTIDE SEQUENCE [LARGE SCALE GENOMIC DNA]</scope>
</reference>
<evidence type="ECO:0000313" key="2">
    <source>
        <dbReference type="Ensembl" id="ENSGACP00000024990.1"/>
    </source>
</evidence>
<dbReference type="Bgee" id="ENSGACG00000018903">
    <property type="expression patterns" value="Expressed in telencephalon and 11 other cell types or tissues"/>
</dbReference>
<proteinExistence type="predicted"/>
<protein>
    <submittedName>
        <fullName evidence="2">Uncharacterized protein</fullName>
    </submittedName>
</protein>